<evidence type="ECO:0000313" key="1">
    <source>
        <dbReference type="EMBL" id="SDP65617.1"/>
    </source>
</evidence>
<dbReference type="RefSeq" id="WP_092225298.1">
    <property type="nucleotide sequence ID" value="NZ_FNJI01000032.1"/>
</dbReference>
<dbReference type="EMBL" id="FNJI01000032">
    <property type="protein sequence ID" value="SDP65617.1"/>
    <property type="molecule type" value="Genomic_DNA"/>
</dbReference>
<reference evidence="1 2" key="1">
    <citation type="submission" date="2016-10" db="EMBL/GenBank/DDBJ databases">
        <authorList>
            <person name="de Groot N.N."/>
        </authorList>
    </citation>
    <scope>NUCLEOTIDE SEQUENCE [LARGE SCALE GENOMIC DNA]</scope>
    <source>
        <strain evidence="1 2">DSM 12130</strain>
    </source>
</reference>
<proteinExistence type="predicted"/>
<dbReference type="Gene3D" id="2.20.28.160">
    <property type="match status" value="1"/>
</dbReference>
<dbReference type="AlphaFoldDB" id="A0A1H0UHC5"/>
<dbReference type="STRING" id="91360.SAMN05660330_03562"/>
<name>A0A1H0UHC5_9BACT</name>
<gene>
    <name evidence="1" type="ORF">SAMN05660330_03562</name>
</gene>
<evidence type="ECO:0008006" key="3">
    <source>
        <dbReference type="Google" id="ProtNLM"/>
    </source>
</evidence>
<dbReference type="Proteomes" id="UP000199073">
    <property type="component" value="Unassembled WGS sequence"/>
</dbReference>
<organism evidence="1 2">
    <name type="scientific">Desulforhopalus singaporensis</name>
    <dbReference type="NCBI Taxonomy" id="91360"/>
    <lineage>
        <taxon>Bacteria</taxon>
        <taxon>Pseudomonadati</taxon>
        <taxon>Thermodesulfobacteriota</taxon>
        <taxon>Desulfobulbia</taxon>
        <taxon>Desulfobulbales</taxon>
        <taxon>Desulfocapsaceae</taxon>
        <taxon>Desulforhopalus</taxon>
    </lineage>
</organism>
<keyword evidence="2" id="KW-1185">Reference proteome</keyword>
<dbReference type="OrthoDB" id="5432226at2"/>
<protein>
    <recommendedName>
        <fullName evidence="3">Lysine biosynthesis protein LysW</fullName>
    </recommendedName>
</protein>
<accession>A0A1H0UHC5</accession>
<evidence type="ECO:0000313" key="2">
    <source>
        <dbReference type="Proteomes" id="UP000199073"/>
    </source>
</evidence>
<sequence length="76" mass="8893">MATTKKQRDERERFGKCQICLCNIPVEYYFDIGDEIICYECGTEYTISSTFPVKLQLVEDSYGGDDFFGEELFDDY</sequence>